<dbReference type="InterPro" id="IPR053071">
    <property type="entry name" value="GPCR1-related_rcpt"/>
</dbReference>
<dbReference type="PANTHER" id="PTHR47023:SF6">
    <property type="entry name" value="G_PROTEIN_RECEP_F1_2 DOMAIN-CONTAINING PROTEIN"/>
    <property type="match status" value="1"/>
</dbReference>
<keyword evidence="1" id="KW-1133">Transmembrane helix</keyword>
<protein>
    <submittedName>
        <fullName evidence="3">Uncharacterized protein</fullName>
    </submittedName>
</protein>
<dbReference type="Proteomes" id="UP000887564">
    <property type="component" value="Unplaced"/>
</dbReference>
<reference evidence="3" key="1">
    <citation type="submission" date="2022-11" db="UniProtKB">
        <authorList>
            <consortium name="WormBaseParasite"/>
        </authorList>
    </citation>
    <scope>IDENTIFICATION</scope>
</reference>
<dbReference type="PANTHER" id="PTHR47023">
    <property type="entry name" value="SEX PEPTIDE RECEPTOR"/>
    <property type="match status" value="1"/>
</dbReference>
<accession>A0A914S1S8</accession>
<sequence>MFLVTIDGDADLTILNISILPSDHWSHMVVYGFAYPMLVVAMIAPLCAVLLGMGKREKREGDRRYPNPLYQMIWLLSFCGWVSLLSPLPFSIWYYIIGDGTRSFNQSIAMCHIFRTTMEAVPNTVDTMITLFNVLLGGGRFLTQYHRSALKLRTIERFSRAIWTIIFVCVSLGVLRFFEHGSDVYQFCLVYSLIYLWLLSDCQTVLLLLWIPFHSDTQPGPYWASRCMVTDGALLTVFSRRFWKVALPLAEFLFQFILPGFLLIVLHIAFIREPVIDFDDTQ</sequence>
<keyword evidence="1" id="KW-0812">Transmembrane</keyword>
<keyword evidence="1" id="KW-0472">Membrane</keyword>
<feature type="transmembrane region" description="Helical" evidence="1">
    <location>
        <begin position="184"/>
        <end position="211"/>
    </location>
</feature>
<evidence type="ECO:0000313" key="2">
    <source>
        <dbReference type="Proteomes" id="UP000887564"/>
    </source>
</evidence>
<evidence type="ECO:0000313" key="3">
    <source>
        <dbReference type="WBParaSite" id="PEQ_0000827501-mRNA-1"/>
    </source>
</evidence>
<keyword evidence="2" id="KW-1185">Reference proteome</keyword>
<feature type="transmembrane region" description="Helical" evidence="1">
    <location>
        <begin position="158"/>
        <end position="178"/>
    </location>
</feature>
<feature type="transmembrane region" description="Helical" evidence="1">
    <location>
        <begin position="72"/>
        <end position="96"/>
    </location>
</feature>
<evidence type="ECO:0000256" key="1">
    <source>
        <dbReference type="SAM" id="Phobius"/>
    </source>
</evidence>
<proteinExistence type="predicted"/>
<feature type="transmembrane region" description="Helical" evidence="1">
    <location>
        <begin position="28"/>
        <end position="51"/>
    </location>
</feature>
<name>A0A914S1S8_PAREQ</name>
<dbReference type="AlphaFoldDB" id="A0A914S1S8"/>
<organism evidence="2 3">
    <name type="scientific">Parascaris equorum</name>
    <name type="common">Equine roundworm</name>
    <dbReference type="NCBI Taxonomy" id="6256"/>
    <lineage>
        <taxon>Eukaryota</taxon>
        <taxon>Metazoa</taxon>
        <taxon>Ecdysozoa</taxon>
        <taxon>Nematoda</taxon>
        <taxon>Chromadorea</taxon>
        <taxon>Rhabditida</taxon>
        <taxon>Spirurina</taxon>
        <taxon>Ascaridomorpha</taxon>
        <taxon>Ascaridoidea</taxon>
        <taxon>Ascarididae</taxon>
        <taxon>Parascaris</taxon>
    </lineage>
</organism>
<dbReference type="WBParaSite" id="PEQ_0000827501-mRNA-1">
    <property type="protein sequence ID" value="PEQ_0000827501-mRNA-1"/>
    <property type="gene ID" value="PEQ_0000827501"/>
</dbReference>
<feature type="transmembrane region" description="Helical" evidence="1">
    <location>
        <begin position="252"/>
        <end position="271"/>
    </location>
</feature>